<evidence type="ECO:0000313" key="17">
    <source>
        <dbReference type="Proteomes" id="UP001482231"/>
    </source>
</evidence>
<feature type="transmembrane region" description="Helical" evidence="13">
    <location>
        <begin position="21"/>
        <end position="47"/>
    </location>
</feature>
<dbReference type="NCBIfam" id="TIGR00439">
    <property type="entry name" value="FtsX_Gneg"/>
    <property type="match status" value="1"/>
</dbReference>
<comment type="subcellular location">
    <subcellularLocation>
        <location evidence="1">Cell inner membrane</location>
        <topology evidence="1">Multi-pass membrane protein</topology>
    </subcellularLocation>
</comment>
<evidence type="ECO:0000256" key="2">
    <source>
        <dbReference type="ARBA" id="ARBA00007379"/>
    </source>
</evidence>
<comment type="function">
    <text evidence="12">Part of the ABC transporter FtsEX involved in cellular division.</text>
</comment>
<sequence length="297" mass="31922">MRNWLAQQRAALTHTLVRLGAAPFATVLTVLVIGVALALPVSLYLAVANVARLATHVSHTPEITLFLEDGSDQTQTLARSLRARKDLARVRFVSREEALKGLAGRAGMADVIATLGRNPLPDAFVLTPKATEPTALEALRQALSRLPGVARATLDSAWAQRLAAWLALGRDFVLILAGLFGTALVAVSFNTIRLQVLAQREEIEVSRLLGATDAFVRRPFLYLGTLQGLMGALLAWLLLAAALFFLGERVDALAAAYGATFRLEGLGWHETGLLLALSGALGWLGAWLAATQHLRRL</sequence>
<evidence type="ECO:0000256" key="3">
    <source>
        <dbReference type="ARBA" id="ARBA00011160"/>
    </source>
</evidence>
<evidence type="ECO:0000259" key="14">
    <source>
        <dbReference type="Pfam" id="PF02687"/>
    </source>
</evidence>
<accession>A0ABV0EE82</accession>
<evidence type="ECO:0000256" key="10">
    <source>
        <dbReference type="ARBA" id="ARBA00023136"/>
    </source>
</evidence>
<feature type="transmembrane region" description="Helical" evidence="13">
    <location>
        <begin position="220"/>
        <end position="246"/>
    </location>
</feature>
<evidence type="ECO:0000256" key="4">
    <source>
        <dbReference type="ARBA" id="ARBA00021907"/>
    </source>
</evidence>
<dbReference type="RefSeq" id="WP_347308089.1">
    <property type="nucleotide sequence ID" value="NZ_JBAJEX010000004.1"/>
</dbReference>
<feature type="domain" description="FtsX extracellular" evidence="15">
    <location>
        <begin position="62"/>
        <end position="150"/>
    </location>
</feature>
<dbReference type="Pfam" id="PF02687">
    <property type="entry name" value="FtsX"/>
    <property type="match status" value="1"/>
</dbReference>
<keyword evidence="11 12" id="KW-0131">Cell cycle</keyword>
<dbReference type="PIRSF" id="PIRSF003097">
    <property type="entry name" value="FtsX"/>
    <property type="match status" value="1"/>
</dbReference>
<keyword evidence="9 13" id="KW-1133">Transmembrane helix</keyword>
<evidence type="ECO:0000256" key="7">
    <source>
        <dbReference type="ARBA" id="ARBA00022618"/>
    </source>
</evidence>
<dbReference type="Proteomes" id="UP001482231">
    <property type="component" value="Unassembled WGS sequence"/>
</dbReference>
<feature type="domain" description="ABC3 transporter permease C-terminal" evidence="14">
    <location>
        <begin position="175"/>
        <end position="290"/>
    </location>
</feature>
<keyword evidence="7 12" id="KW-0132">Cell division</keyword>
<proteinExistence type="inferred from homology"/>
<dbReference type="InterPro" id="IPR003838">
    <property type="entry name" value="ABC3_permease_C"/>
</dbReference>
<feature type="transmembrane region" description="Helical" evidence="13">
    <location>
        <begin position="266"/>
        <end position="290"/>
    </location>
</feature>
<comment type="subunit">
    <text evidence="3">Forms a membrane-associated complex with FtsE.</text>
</comment>
<evidence type="ECO:0000313" key="16">
    <source>
        <dbReference type="EMBL" id="MEO1766980.1"/>
    </source>
</evidence>
<keyword evidence="8 13" id="KW-0812">Transmembrane</keyword>
<evidence type="ECO:0000256" key="9">
    <source>
        <dbReference type="ARBA" id="ARBA00022989"/>
    </source>
</evidence>
<organism evidence="16 17">
    <name type="scientific">Thiobacter aerophilum</name>
    <dbReference type="NCBI Taxonomy" id="3121275"/>
    <lineage>
        <taxon>Bacteria</taxon>
        <taxon>Pseudomonadati</taxon>
        <taxon>Pseudomonadota</taxon>
        <taxon>Betaproteobacteria</taxon>
        <taxon>Burkholderiales</taxon>
        <taxon>Thiobacteraceae</taxon>
        <taxon>Thiobacter</taxon>
    </lineage>
</organism>
<dbReference type="PANTHER" id="PTHR47755:SF1">
    <property type="entry name" value="CELL DIVISION PROTEIN FTSX"/>
    <property type="match status" value="1"/>
</dbReference>
<dbReference type="InterPro" id="IPR004513">
    <property type="entry name" value="FtsX"/>
</dbReference>
<protein>
    <recommendedName>
        <fullName evidence="4 12">Cell division protein FtsX</fullName>
    </recommendedName>
</protein>
<feature type="transmembrane region" description="Helical" evidence="13">
    <location>
        <begin position="172"/>
        <end position="192"/>
    </location>
</feature>
<evidence type="ECO:0000259" key="15">
    <source>
        <dbReference type="Pfam" id="PF18075"/>
    </source>
</evidence>
<evidence type="ECO:0000256" key="1">
    <source>
        <dbReference type="ARBA" id="ARBA00004429"/>
    </source>
</evidence>
<keyword evidence="6 12" id="KW-0997">Cell inner membrane</keyword>
<evidence type="ECO:0000256" key="12">
    <source>
        <dbReference type="PIRNR" id="PIRNR003097"/>
    </source>
</evidence>
<evidence type="ECO:0000256" key="8">
    <source>
        <dbReference type="ARBA" id="ARBA00022692"/>
    </source>
</evidence>
<evidence type="ECO:0000256" key="6">
    <source>
        <dbReference type="ARBA" id="ARBA00022519"/>
    </source>
</evidence>
<dbReference type="Pfam" id="PF18075">
    <property type="entry name" value="FtsX_ECD"/>
    <property type="match status" value="1"/>
</dbReference>
<dbReference type="EMBL" id="JBAJEX010000004">
    <property type="protein sequence ID" value="MEO1766980.1"/>
    <property type="molecule type" value="Genomic_DNA"/>
</dbReference>
<keyword evidence="17" id="KW-1185">Reference proteome</keyword>
<evidence type="ECO:0000256" key="5">
    <source>
        <dbReference type="ARBA" id="ARBA00022475"/>
    </source>
</evidence>
<evidence type="ECO:0000256" key="11">
    <source>
        <dbReference type="ARBA" id="ARBA00023306"/>
    </source>
</evidence>
<dbReference type="InterPro" id="IPR047590">
    <property type="entry name" value="FtsX_proteobact-type"/>
</dbReference>
<comment type="similarity">
    <text evidence="2 12">Belongs to the ABC-4 integral membrane protein family. FtsX subfamily.</text>
</comment>
<reference evidence="16 17" key="1">
    <citation type="submission" date="2024-02" db="EMBL/GenBank/DDBJ databases">
        <title>New thermophilic sulfur-oxidizing bacteria from a hot springs of the Uzon caldera (Kamchatka, Russia).</title>
        <authorList>
            <person name="Dukat A.M."/>
            <person name="Elcheninov A.G."/>
            <person name="Frolov E.N."/>
        </authorList>
    </citation>
    <scope>NUCLEOTIDE SEQUENCE [LARGE SCALE GENOMIC DNA]</scope>
    <source>
        <strain evidence="16 17">AK1</strain>
    </source>
</reference>
<keyword evidence="10 12" id="KW-0472">Membrane</keyword>
<dbReference type="Gene3D" id="3.30.70.3040">
    <property type="match status" value="1"/>
</dbReference>
<keyword evidence="5 12" id="KW-1003">Cell membrane</keyword>
<evidence type="ECO:0000256" key="13">
    <source>
        <dbReference type="SAM" id="Phobius"/>
    </source>
</evidence>
<gene>
    <name evidence="16" type="primary">ftsX</name>
    <name evidence="16" type="ORF">V6E02_07135</name>
</gene>
<dbReference type="PANTHER" id="PTHR47755">
    <property type="entry name" value="CELL DIVISION PROTEIN FTSX"/>
    <property type="match status" value="1"/>
</dbReference>
<comment type="caution">
    <text evidence="16">The sequence shown here is derived from an EMBL/GenBank/DDBJ whole genome shotgun (WGS) entry which is preliminary data.</text>
</comment>
<dbReference type="InterPro" id="IPR040690">
    <property type="entry name" value="FtsX_ECD"/>
</dbReference>
<name>A0ABV0EE82_9BURK</name>